<feature type="signal peptide" evidence="1">
    <location>
        <begin position="1"/>
        <end position="22"/>
    </location>
</feature>
<reference evidence="2" key="1">
    <citation type="submission" date="2018-11" db="EMBL/GenBank/DDBJ databases">
        <authorList>
            <person name="Alioto T."/>
            <person name="Alioto T."/>
        </authorList>
    </citation>
    <scope>NUCLEOTIDE SEQUENCE</scope>
</reference>
<sequence length="126" mass="14378">MQSTFFILTILILYISNTVVLSCNIHVCLTWQAEKDGISFKCKVNKLSWKVMFYNPSNQELAHCLTPFPIPECYTSPNNTIQQSRITNTTIFIVKHHIESSLNGQWKCTHGTNVDEATVNITVLKE</sequence>
<dbReference type="AlphaFoldDB" id="A0A8B6F5A1"/>
<evidence type="ECO:0008006" key="4">
    <source>
        <dbReference type="Google" id="ProtNLM"/>
    </source>
</evidence>
<dbReference type="EMBL" id="UYJE01006191">
    <property type="protein sequence ID" value="VDI43744.1"/>
    <property type="molecule type" value="Genomic_DNA"/>
</dbReference>
<name>A0A8B6F5A1_MYTGA</name>
<keyword evidence="3" id="KW-1185">Reference proteome</keyword>
<evidence type="ECO:0000256" key="1">
    <source>
        <dbReference type="SAM" id="SignalP"/>
    </source>
</evidence>
<comment type="caution">
    <text evidence="2">The sequence shown here is derived from an EMBL/GenBank/DDBJ whole genome shotgun (WGS) entry which is preliminary data.</text>
</comment>
<proteinExistence type="predicted"/>
<feature type="chain" id="PRO_5032550403" description="Immunoglobulin subtype domain-containing protein" evidence="1">
    <location>
        <begin position="23"/>
        <end position="126"/>
    </location>
</feature>
<accession>A0A8B6F5A1</accession>
<evidence type="ECO:0000313" key="3">
    <source>
        <dbReference type="Proteomes" id="UP000596742"/>
    </source>
</evidence>
<gene>
    <name evidence="2" type="ORF">MGAL_10B089380</name>
</gene>
<protein>
    <recommendedName>
        <fullName evidence="4">Immunoglobulin subtype domain-containing protein</fullName>
    </recommendedName>
</protein>
<organism evidence="2 3">
    <name type="scientific">Mytilus galloprovincialis</name>
    <name type="common">Mediterranean mussel</name>
    <dbReference type="NCBI Taxonomy" id="29158"/>
    <lineage>
        <taxon>Eukaryota</taxon>
        <taxon>Metazoa</taxon>
        <taxon>Spiralia</taxon>
        <taxon>Lophotrochozoa</taxon>
        <taxon>Mollusca</taxon>
        <taxon>Bivalvia</taxon>
        <taxon>Autobranchia</taxon>
        <taxon>Pteriomorphia</taxon>
        <taxon>Mytilida</taxon>
        <taxon>Mytiloidea</taxon>
        <taxon>Mytilidae</taxon>
        <taxon>Mytilinae</taxon>
        <taxon>Mytilus</taxon>
    </lineage>
</organism>
<keyword evidence="1" id="KW-0732">Signal</keyword>
<dbReference type="Proteomes" id="UP000596742">
    <property type="component" value="Unassembled WGS sequence"/>
</dbReference>
<feature type="non-terminal residue" evidence="2">
    <location>
        <position position="126"/>
    </location>
</feature>
<evidence type="ECO:0000313" key="2">
    <source>
        <dbReference type="EMBL" id="VDI43744.1"/>
    </source>
</evidence>
<dbReference type="OrthoDB" id="6136981at2759"/>